<dbReference type="AlphaFoldDB" id="A0A0F3MU97"/>
<reference evidence="1 2" key="1">
    <citation type="submission" date="2015-01" db="EMBL/GenBank/DDBJ databases">
        <title>Genome Sequencing of Rickettsiales.</title>
        <authorList>
            <person name="Daugherty S.C."/>
            <person name="Su Q."/>
            <person name="Abolude K."/>
            <person name="Beier-Sexton M."/>
            <person name="Carlyon J.A."/>
            <person name="Carter R."/>
            <person name="Day N.P."/>
            <person name="Dumler S.J."/>
            <person name="Dyachenko V."/>
            <person name="Godinez A."/>
            <person name="Kurtti T.J."/>
            <person name="Lichay M."/>
            <person name="Mullins K.E."/>
            <person name="Ott S."/>
            <person name="Pappas-Brown V."/>
            <person name="Paris D.H."/>
            <person name="Patel P."/>
            <person name="Richards A.L."/>
            <person name="Sadzewicz L."/>
            <person name="Sears K."/>
            <person name="Seidman D."/>
            <person name="Sengamalay N."/>
            <person name="Stenos J."/>
            <person name="Tallon L.J."/>
            <person name="Vincent G."/>
            <person name="Fraser C.M."/>
            <person name="Munderloh U."/>
            <person name="Dunning-Hotopp J.C."/>
        </authorList>
    </citation>
    <scope>NUCLEOTIDE SEQUENCE [LARGE SCALE GENOMIC DNA]</scope>
    <source>
        <strain evidence="1 2">Pedreira</strain>
    </source>
</reference>
<dbReference type="Proteomes" id="UP000033475">
    <property type="component" value="Unassembled WGS sequence"/>
</dbReference>
<dbReference type="EMBL" id="LANQ01000001">
    <property type="protein sequence ID" value="KJV59246.1"/>
    <property type="molecule type" value="Genomic_DNA"/>
</dbReference>
<evidence type="ECO:0000313" key="1">
    <source>
        <dbReference type="EMBL" id="KJV59246.1"/>
    </source>
</evidence>
<dbReference type="RefSeq" id="WP_011271149.1">
    <property type="nucleotide sequence ID" value="NZ_LANQ01000001.1"/>
</dbReference>
<proteinExistence type="predicted"/>
<accession>A0A0F3MU97</accession>
<comment type="caution">
    <text evidence="1">The sequence shown here is derived from an EMBL/GenBank/DDBJ whole genome shotgun (WGS) entry which is preliminary data.</text>
</comment>
<organism evidence="1 2">
    <name type="scientific">Rickettsia felis str. Pedreira</name>
    <dbReference type="NCBI Taxonomy" id="1359196"/>
    <lineage>
        <taxon>Bacteria</taxon>
        <taxon>Pseudomonadati</taxon>
        <taxon>Pseudomonadota</taxon>
        <taxon>Alphaproteobacteria</taxon>
        <taxon>Rickettsiales</taxon>
        <taxon>Rickettsiaceae</taxon>
        <taxon>Rickettsieae</taxon>
        <taxon>Rickettsia</taxon>
        <taxon>spotted fever group</taxon>
    </lineage>
</organism>
<evidence type="ECO:0000313" key="2">
    <source>
        <dbReference type="Proteomes" id="UP000033475"/>
    </source>
</evidence>
<gene>
    <name evidence="1" type="ORF">RFEPED_1650</name>
</gene>
<name>A0A0F3MU97_RICFI</name>
<sequence>MKEEGMKTNYSFVRNYRLNKLKENSVCKLNWLFLPGGPGMGSNYLIDFVSKLDLQGSLYIGDFPGDGDNRNTEEISYEDWKAGFNRSSK</sequence>
<protein>
    <submittedName>
        <fullName evidence="1">Uncharacterized protein</fullName>
    </submittedName>
</protein>